<dbReference type="RefSeq" id="WP_378552462.1">
    <property type="nucleotide sequence ID" value="NZ_JBHSBA010000012.1"/>
</dbReference>
<accession>A0ABV8LA34</accession>
<evidence type="ECO:0000313" key="3">
    <source>
        <dbReference type="Proteomes" id="UP001595767"/>
    </source>
</evidence>
<feature type="compositionally biased region" description="Polar residues" evidence="1">
    <location>
        <begin position="34"/>
        <end position="47"/>
    </location>
</feature>
<feature type="compositionally biased region" description="Basic and acidic residues" evidence="1">
    <location>
        <begin position="58"/>
        <end position="71"/>
    </location>
</feature>
<evidence type="ECO:0000256" key="1">
    <source>
        <dbReference type="SAM" id="MobiDB-lite"/>
    </source>
</evidence>
<evidence type="ECO:0008006" key="4">
    <source>
        <dbReference type="Google" id="ProtNLM"/>
    </source>
</evidence>
<keyword evidence="3" id="KW-1185">Reference proteome</keyword>
<gene>
    <name evidence="2" type="ORF">ACFOW8_19965</name>
</gene>
<sequence>MGEDGRAWHAWLVRVGSSGSGAGSGAGDREPTRLANSARWQNRSCSSRRPRTDCGGGADHHAEDYKAAAPKSRREFVSEPEHLTFGGYVHLLQSPASWRKLGWRLDQSQVIELVEQVRKVRNELMHFATDPLSAGQEAAVHGLLQVLRTAEPNP</sequence>
<organism evidence="2 3">
    <name type="scientific">Nocardia rhizosphaerae</name>
    <dbReference type="NCBI Taxonomy" id="1691571"/>
    <lineage>
        <taxon>Bacteria</taxon>
        <taxon>Bacillati</taxon>
        <taxon>Actinomycetota</taxon>
        <taxon>Actinomycetes</taxon>
        <taxon>Mycobacteriales</taxon>
        <taxon>Nocardiaceae</taxon>
        <taxon>Nocardia</taxon>
    </lineage>
</organism>
<proteinExistence type="predicted"/>
<evidence type="ECO:0000313" key="2">
    <source>
        <dbReference type="EMBL" id="MFC4127212.1"/>
    </source>
</evidence>
<dbReference type="Proteomes" id="UP001595767">
    <property type="component" value="Unassembled WGS sequence"/>
</dbReference>
<feature type="region of interest" description="Disordered" evidence="1">
    <location>
        <begin position="16"/>
        <end position="71"/>
    </location>
</feature>
<reference evidence="3" key="1">
    <citation type="journal article" date="2019" name="Int. J. Syst. Evol. Microbiol.">
        <title>The Global Catalogue of Microorganisms (GCM) 10K type strain sequencing project: providing services to taxonomists for standard genome sequencing and annotation.</title>
        <authorList>
            <consortium name="The Broad Institute Genomics Platform"/>
            <consortium name="The Broad Institute Genome Sequencing Center for Infectious Disease"/>
            <person name="Wu L."/>
            <person name="Ma J."/>
        </authorList>
    </citation>
    <scope>NUCLEOTIDE SEQUENCE [LARGE SCALE GENOMIC DNA]</scope>
    <source>
        <strain evidence="3">CGMCC 4.7204</strain>
    </source>
</reference>
<protein>
    <recommendedName>
        <fullName evidence="4">Swt1-like HEPN domain-containing protein</fullName>
    </recommendedName>
</protein>
<comment type="caution">
    <text evidence="2">The sequence shown here is derived from an EMBL/GenBank/DDBJ whole genome shotgun (WGS) entry which is preliminary data.</text>
</comment>
<name>A0ABV8LA34_9NOCA</name>
<dbReference type="EMBL" id="JBHSBA010000012">
    <property type="protein sequence ID" value="MFC4127212.1"/>
    <property type="molecule type" value="Genomic_DNA"/>
</dbReference>